<dbReference type="AlphaFoldDB" id="A0A0F9Q9B7"/>
<accession>A0A0F9Q9B7</accession>
<sequence length="70" mass="8143">MKLFTCTDHDCHYPVGVASIIVAPNEFHARLHLDCRLIEQGLKPYDEYKYSLVEIEIERPHAIILQNGDY</sequence>
<dbReference type="EMBL" id="LAZR01004308">
    <property type="protein sequence ID" value="KKN09766.1"/>
    <property type="molecule type" value="Genomic_DNA"/>
</dbReference>
<protein>
    <submittedName>
        <fullName evidence="1">Uncharacterized protein</fullName>
    </submittedName>
</protein>
<reference evidence="1" key="1">
    <citation type="journal article" date="2015" name="Nature">
        <title>Complex archaea that bridge the gap between prokaryotes and eukaryotes.</title>
        <authorList>
            <person name="Spang A."/>
            <person name="Saw J.H."/>
            <person name="Jorgensen S.L."/>
            <person name="Zaremba-Niedzwiedzka K."/>
            <person name="Martijn J."/>
            <person name="Lind A.E."/>
            <person name="van Eijk R."/>
            <person name="Schleper C."/>
            <person name="Guy L."/>
            <person name="Ettema T.J."/>
        </authorList>
    </citation>
    <scope>NUCLEOTIDE SEQUENCE</scope>
</reference>
<evidence type="ECO:0000313" key="1">
    <source>
        <dbReference type="EMBL" id="KKN09766.1"/>
    </source>
</evidence>
<comment type="caution">
    <text evidence="1">The sequence shown here is derived from an EMBL/GenBank/DDBJ whole genome shotgun (WGS) entry which is preliminary data.</text>
</comment>
<proteinExistence type="predicted"/>
<organism evidence="1">
    <name type="scientific">marine sediment metagenome</name>
    <dbReference type="NCBI Taxonomy" id="412755"/>
    <lineage>
        <taxon>unclassified sequences</taxon>
        <taxon>metagenomes</taxon>
        <taxon>ecological metagenomes</taxon>
    </lineage>
</organism>
<name>A0A0F9Q9B7_9ZZZZ</name>
<gene>
    <name evidence="1" type="ORF">LCGC14_1043250</name>
</gene>